<feature type="domain" description="Pectinesterase inhibitor" evidence="4">
    <location>
        <begin position="6"/>
        <end position="116"/>
    </location>
</feature>
<comment type="similarity">
    <text evidence="2">Belongs to the PMEI family.</text>
</comment>
<dbReference type="NCBIfam" id="TIGR01614">
    <property type="entry name" value="PME_inhib"/>
    <property type="match status" value="1"/>
</dbReference>
<sequence>SSLPRPPRTPIPSSAPGYSSTDLRATSALHDCLSNLDDAAEEICGSLKQMRKLGATGESRETFRFQMSNVQTWMSVALTNEETCTNGFRSGASGEAKAVYARAAEAKKYTSNAFALAKRRSRTCNLLFFY</sequence>
<comment type="caution">
    <text evidence="5">The sequence shown here is derived from an EMBL/GenBank/DDBJ whole genome shotgun (WGS) entry which is preliminary data.</text>
</comment>
<dbReference type="Pfam" id="PF04043">
    <property type="entry name" value="PMEI"/>
    <property type="match status" value="1"/>
</dbReference>
<evidence type="ECO:0000256" key="2">
    <source>
        <dbReference type="ARBA" id="ARBA00038471"/>
    </source>
</evidence>
<evidence type="ECO:0000256" key="1">
    <source>
        <dbReference type="ARBA" id="ARBA00022729"/>
    </source>
</evidence>
<evidence type="ECO:0000313" key="6">
    <source>
        <dbReference type="Proteomes" id="UP001154282"/>
    </source>
</evidence>
<keyword evidence="1" id="KW-0732">Signal</keyword>
<feature type="compositionally biased region" description="Pro residues" evidence="3">
    <location>
        <begin position="1"/>
        <end position="10"/>
    </location>
</feature>
<evidence type="ECO:0000259" key="4">
    <source>
        <dbReference type="SMART" id="SM00856"/>
    </source>
</evidence>
<accession>A0AAV0HIJ5</accession>
<dbReference type="InterPro" id="IPR051955">
    <property type="entry name" value="PME_Inhibitor"/>
</dbReference>
<keyword evidence="6" id="KW-1185">Reference proteome</keyword>
<name>A0AAV0HIJ5_9ROSI</name>
<dbReference type="SUPFAM" id="SSF101148">
    <property type="entry name" value="Plant invertase/pectin methylesterase inhibitor"/>
    <property type="match status" value="1"/>
</dbReference>
<dbReference type="SMART" id="SM00856">
    <property type="entry name" value="PMEI"/>
    <property type="match status" value="1"/>
</dbReference>
<gene>
    <name evidence="5" type="ORF">LITE_LOCUS4658</name>
</gene>
<dbReference type="AlphaFoldDB" id="A0AAV0HIJ5"/>
<dbReference type="Gene3D" id="1.20.140.40">
    <property type="entry name" value="Invertase/pectin methylesterase inhibitor family protein"/>
    <property type="match status" value="1"/>
</dbReference>
<evidence type="ECO:0000256" key="3">
    <source>
        <dbReference type="SAM" id="MobiDB-lite"/>
    </source>
</evidence>
<dbReference type="InterPro" id="IPR006501">
    <property type="entry name" value="Pectinesterase_inhib_dom"/>
</dbReference>
<evidence type="ECO:0000313" key="5">
    <source>
        <dbReference type="EMBL" id="CAI0385110.1"/>
    </source>
</evidence>
<dbReference type="PANTHER" id="PTHR31080:SF64">
    <property type="entry name" value="PLANT INVERTASE_PECTIN METHYLESTERASE INHIBITOR SUPERFAMILY PROTEIN"/>
    <property type="match status" value="1"/>
</dbReference>
<dbReference type="GO" id="GO:0004857">
    <property type="term" value="F:enzyme inhibitor activity"/>
    <property type="evidence" value="ECO:0007669"/>
    <property type="project" value="InterPro"/>
</dbReference>
<dbReference type="InterPro" id="IPR035513">
    <property type="entry name" value="Invertase/methylesterase_inhib"/>
</dbReference>
<protein>
    <recommendedName>
        <fullName evidence="4">Pectinesterase inhibitor domain-containing protein</fullName>
    </recommendedName>
</protein>
<organism evidence="5 6">
    <name type="scientific">Linum tenue</name>
    <dbReference type="NCBI Taxonomy" id="586396"/>
    <lineage>
        <taxon>Eukaryota</taxon>
        <taxon>Viridiplantae</taxon>
        <taxon>Streptophyta</taxon>
        <taxon>Embryophyta</taxon>
        <taxon>Tracheophyta</taxon>
        <taxon>Spermatophyta</taxon>
        <taxon>Magnoliopsida</taxon>
        <taxon>eudicotyledons</taxon>
        <taxon>Gunneridae</taxon>
        <taxon>Pentapetalae</taxon>
        <taxon>rosids</taxon>
        <taxon>fabids</taxon>
        <taxon>Malpighiales</taxon>
        <taxon>Linaceae</taxon>
        <taxon>Linum</taxon>
    </lineage>
</organism>
<dbReference type="CDD" id="cd15798">
    <property type="entry name" value="PMEI-like_3"/>
    <property type="match status" value="1"/>
</dbReference>
<feature type="region of interest" description="Disordered" evidence="3">
    <location>
        <begin position="1"/>
        <end position="20"/>
    </location>
</feature>
<proteinExistence type="inferred from homology"/>
<dbReference type="EMBL" id="CAMGYJ010000002">
    <property type="protein sequence ID" value="CAI0385110.1"/>
    <property type="molecule type" value="Genomic_DNA"/>
</dbReference>
<dbReference type="PANTHER" id="PTHR31080">
    <property type="entry name" value="PECTINESTERASE INHIBITOR-LIKE"/>
    <property type="match status" value="1"/>
</dbReference>
<dbReference type="Proteomes" id="UP001154282">
    <property type="component" value="Unassembled WGS sequence"/>
</dbReference>
<reference evidence="5" key="1">
    <citation type="submission" date="2022-08" db="EMBL/GenBank/DDBJ databases">
        <authorList>
            <person name="Gutierrez-Valencia J."/>
        </authorList>
    </citation>
    <scope>NUCLEOTIDE SEQUENCE</scope>
</reference>
<feature type="non-terminal residue" evidence="5">
    <location>
        <position position="1"/>
    </location>
</feature>